<reference evidence="8 9" key="1">
    <citation type="journal article" date="2018" name="Mol. Biol. Evol.">
        <title>Analysis of the draft genome of the red seaweed Gracilariopsis chorda provides insights into genome size evolution in Rhodophyta.</title>
        <authorList>
            <person name="Lee J."/>
            <person name="Yang E.C."/>
            <person name="Graf L."/>
            <person name="Yang J.H."/>
            <person name="Qiu H."/>
            <person name="Zel Zion U."/>
            <person name="Chan C.X."/>
            <person name="Stephens T.G."/>
            <person name="Weber A.P.M."/>
            <person name="Boo G.H."/>
            <person name="Boo S.M."/>
            <person name="Kim K.M."/>
            <person name="Shin Y."/>
            <person name="Jung M."/>
            <person name="Lee S.J."/>
            <person name="Yim H.S."/>
            <person name="Lee J.H."/>
            <person name="Bhattacharya D."/>
            <person name="Yoon H.S."/>
        </authorList>
    </citation>
    <scope>NUCLEOTIDE SEQUENCE [LARGE SCALE GENOMIC DNA]</scope>
    <source>
        <strain evidence="8 9">SKKU-2015</strain>
        <tissue evidence="8">Whole body</tissue>
    </source>
</reference>
<feature type="transmembrane region" description="Helical" evidence="7">
    <location>
        <begin position="28"/>
        <end position="46"/>
    </location>
</feature>
<feature type="transmembrane region" description="Helical" evidence="7">
    <location>
        <begin position="530"/>
        <end position="551"/>
    </location>
</feature>
<dbReference type="EMBL" id="NBIV01000158">
    <property type="protein sequence ID" value="PXF42572.1"/>
    <property type="molecule type" value="Genomic_DNA"/>
</dbReference>
<feature type="transmembrane region" description="Helical" evidence="7">
    <location>
        <begin position="179"/>
        <end position="205"/>
    </location>
</feature>
<protein>
    <recommendedName>
        <fullName evidence="7">Phosphate transporter</fullName>
    </recommendedName>
</protein>
<dbReference type="PANTHER" id="PTHR11101">
    <property type="entry name" value="PHOSPHATE TRANSPORTER"/>
    <property type="match status" value="1"/>
</dbReference>
<evidence type="ECO:0000256" key="6">
    <source>
        <dbReference type="ARBA" id="ARBA00023136"/>
    </source>
</evidence>
<dbReference type="Pfam" id="PF01384">
    <property type="entry name" value="PHO4"/>
    <property type="match status" value="1"/>
</dbReference>
<dbReference type="InterPro" id="IPR001204">
    <property type="entry name" value="Phos_transporter"/>
</dbReference>
<feature type="transmembrane region" description="Helical" evidence="7">
    <location>
        <begin position="66"/>
        <end position="88"/>
    </location>
</feature>
<accession>A0A2V3IKG2</accession>
<comment type="similarity">
    <text evidence="7">Belongs to the inorganic phosphate transporter (PiT) (TC 2.A.20) family.</text>
</comment>
<feature type="transmembrane region" description="Helical" evidence="7">
    <location>
        <begin position="115"/>
        <end position="139"/>
    </location>
</feature>
<comment type="caution">
    <text evidence="8">The sequence shown here is derived from an EMBL/GenBank/DDBJ whole genome shotgun (WGS) entry which is preliminary data.</text>
</comment>
<dbReference type="AlphaFoldDB" id="A0A2V3IKG2"/>
<feature type="transmembrane region" description="Helical" evidence="7">
    <location>
        <begin position="490"/>
        <end position="509"/>
    </location>
</feature>
<name>A0A2V3IKG2_9FLOR</name>
<keyword evidence="9" id="KW-1185">Reference proteome</keyword>
<comment type="function">
    <text evidence="7">Sodium-phosphate symporter.</text>
</comment>
<gene>
    <name evidence="8" type="ORF">BWQ96_07734</name>
</gene>
<comment type="subcellular location">
    <subcellularLocation>
        <location evidence="1 7">Membrane</location>
        <topology evidence="1 7">Multi-pass membrane protein</topology>
    </subcellularLocation>
</comment>
<keyword evidence="4 7" id="KW-0812">Transmembrane</keyword>
<evidence type="ECO:0000256" key="3">
    <source>
        <dbReference type="ARBA" id="ARBA00022592"/>
    </source>
</evidence>
<dbReference type="STRING" id="448386.A0A2V3IKG2"/>
<dbReference type="Proteomes" id="UP000247409">
    <property type="component" value="Unassembled WGS sequence"/>
</dbReference>
<sequence length="643" mass="68558">MAQEGLQWPLSETYKVVDGVIVNSVDRYLWIVIVGGILAFLMAWGIGANDVANAFATSVGAGSLDLKWACVIAAVMEFLGALLLGGSVTDTVRKKIIKADVFNPVEGGAANGPELLMTGFFVALITATTWLVVATYFSLPVSTTHSIIGSLVGVGFAFRGASAVVWISKGSGFSKLKGLVGVILSWIISPVLSGILAILMFLIVRTLVLRRKDPLKAGFTFMPLFYGITVAVAIFFIIFKGDKRFKLKSKLSLGAAIGVALGAGALVAILSVFLIVPLAKRAVERWADYQQKLEEDPEFAAAEAEKKSKVDGALKKVGINVNVDQELDDDVIRMHDSVEKFDPKTERLFTWVQVFTAAFDAFAHGANDVANAIAPFASIYQLYRNNGMISKYGVNEFEEDGSYSGGGNLTGKYEEGDDLPDGEAFCGADGDTEYYKCNVSFPFLTAPASDAKSKAFSLYDEEGKYTGDSECYSECQPGAANGYASDKQSVPLWILALGGAGIVAGLAMWGYRIIVAIGVKLTKLTPSRGFSIEIGAAITVLIASSVGLPVSTTHCQVGATMGVGLVEFKSSTVNWKQFFFICVGWVFTVVLTAVTAAAIYAALVYTPQAFNDGGNLNYCPGDNLFLFNTKENAFQGIGCSGLP</sequence>
<feature type="transmembrane region" description="Helical" evidence="7">
    <location>
        <begin position="251"/>
        <end position="276"/>
    </location>
</feature>
<keyword evidence="5 7" id="KW-1133">Transmembrane helix</keyword>
<dbReference type="GO" id="GO:0035435">
    <property type="term" value="P:phosphate ion transmembrane transport"/>
    <property type="evidence" value="ECO:0007669"/>
    <property type="project" value="TreeGrafter"/>
</dbReference>
<keyword evidence="2 7" id="KW-0813">Transport</keyword>
<organism evidence="8 9">
    <name type="scientific">Gracilariopsis chorda</name>
    <dbReference type="NCBI Taxonomy" id="448386"/>
    <lineage>
        <taxon>Eukaryota</taxon>
        <taxon>Rhodophyta</taxon>
        <taxon>Florideophyceae</taxon>
        <taxon>Rhodymeniophycidae</taxon>
        <taxon>Gracilariales</taxon>
        <taxon>Gracilariaceae</taxon>
        <taxon>Gracilariopsis</taxon>
    </lineage>
</organism>
<evidence type="ECO:0000256" key="4">
    <source>
        <dbReference type="ARBA" id="ARBA00022692"/>
    </source>
</evidence>
<feature type="transmembrane region" description="Helical" evidence="7">
    <location>
        <begin position="578"/>
        <end position="603"/>
    </location>
</feature>
<dbReference type="PANTHER" id="PTHR11101:SF80">
    <property type="entry name" value="PHOSPHATE TRANSPORTER"/>
    <property type="match status" value="1"/>
</dbReference>
<feature type="transmembrane region" description="Helical" evidence="7">
    <location>
        <begin position="145"/>
        <end position="167"/>
    </location>
</feature>
<keyword evidence="3 7" id="KW-0592">Phosphate transport</keyword>
<keyword evidence="6 7" id="KW-0472">Membrane</keyword>
<evidence type="ECO:0000256" key="2">
    <source>
        <dbReference type="ARBA" id="ARBA00022448"/>
    </source>
</evidence>
<evidence type="ECO:0000256" key="7">
    <source>
        <dbReference type="RuleBase" id="RU363058"/>
    </source>
</evidence>
<evidence type="ECO:0000313" key="8">
    <source>
        <dbReference type="EMBL" id="PXF42572.1"/>
    </source>
</evidence>
<evidence type="ECO:0000256" key="5">
    <source>
        <dbReference type="ARBA" id="ARBA00022989"/>
    </source>
</evidence>
<proteinExistence type="inferred from homology"/>
<dbReference type="OrthoDB" id="260807at2759"/>
<evidence type="ECO:0000256" key="1">
    <source>
        <dbReference type="ARBA" id="ARBA00004141"/>
    </source>
</evidence>
<feature type="transmembrane region" description="Helical" evidence="7">
    <location>
        <begin position="217"/>
        <end position="239"/>
    </location>
</feature>
<evidence type="ECO:0000313" key="9">
    <source>
        <dbReference type="Proteomes" id="UP000247409"/>
    </source>
</evidence>
<dbReference type="GO" id="GO:0005315">
    <property type="term" value="F:phosphate transmembrane transporter activity"/>
    <property type="evidence" value="ECO:0007669"/>
    <property type="project" value="InterPro"/>
</dbReference>
<dbReference type="GO" id="GO:0016020">
    <property type="term" value="C:membrane"/>
    <property type="evidence" value="ECO:0007669"/>
    <property type="project" value="UniProtKB-SubCell"/>
</dbReference>